<feature type="signal peptide" evidence="2">
    <location>
        <begin position="1"/>
        <end position="22"/>
    </location>
</feature>
<evidence type="ECO:0008006" key="4">
    <source>
        <dbReference type="Google" id="ProtNLM"/>
    </source>
</evidence>
<protein>
    <recommendedName>
        <fullName evidence="4">Secreted protein</fullName>
    </recommendedName>
</protein>
<feature type="compositionally biased region" description="Basic and acidic residues" evidence="1">
    <location>
        <begin position="59"/>
        <end position="73"/>
    </location>
</feature>
<feature type="chain" id="PRO_5043582540" description="Secreted protein" evidence="2">
    <location>
        <begin position="23"/>
        <end position="73"/>
    </location>
</feature>
<reference evidence="3" key="1">
    <citation type="journal article" date="2019" name="Microbiol. Resour. Announc.">
        <title>Draft Genome Sequences of Five Environmental Bacterial Isolates That Degrade Polyethylene Terephthalate Plastic.</title>
        <authorList>
            <person name="Leon-Zayas R."/>
            <person name="Roberts C."/>
            <person name="Vague M."/>
            <person name="Mellies J.L."/>
        </authorList>
    </citation>
    <scope>NUCLEOTIDE SEQUENCE</scope>
    <source>
        <strain evidence="3">13.2</strain>
    </source>
</reference>
<evidence type="ECO:0000313" key="3">
    <source>
        <dbReference type="EMBL" id="XBG30221.1"/>
    </source>
</evidence>
<keyword evidence="2" id="KW-0732">Signal</keyword>
<reference evidence="3" key="2">
    <citation type="submission" date="2024-05" db="EMBL/GenBank/DDBJ databases">
        <authorList>
            <person name="Mellies J."/>
            <person name="Newton I."/>
        </authorList>
    </citation>
    <scope>NUCLEOTIDE SEQUENCE</scope>
    <source>
        <strain evidence="3">13.2</strain>
    </source>
</reference>
<sequence>MKFAKSIAIGSLLLGLVSTAYAEGGYERAKQFQENFRNEQARLWSDDSSDQNKQQIAQEQKKESKNGKEKADN</sequence>
<evidence type="ECO:0000256" key="1">
    <source>
        <dbReference type="SAM" id="MobiDB-lite"/>
    </source>
</evidence>
<evidence type="ECO:0000256" key="2">
    <source>
        <dbReference type="SAM" id="SignalP"/>
    </source>
</evidence>
<dbReference type="AlphaFoldDB" id="A0AAU7BCF4"/>
<accession>A0AAU7BCF4</accession>
<name>A0AAU7BCF4_9PSED</name>
<feature type="region of interest" description="Disordered" evidence="1">
    <location>
        <begin position="43"/>
        <end position="73"/>
    </location>
</feature>
<gene>
    <name evidence="3" type="ORF">ABH853_15250</name>
</gene>
<dbReference type="EMBL" id="CP157179">
    <property type="protein sequence ID" value="XBG30221.1"/>
    <property type="molecule type" value="Genomic_DNA"/>
</dbReference>
<proteinExistence type="predicted"/>
<organism evidence="3">
    <name type="scientific">Pseudomonas sp. 13.2</name>
    <dbReference type="NCBI Taxonomy" id="3144665"/>
    <lineage>
        <taxon>Bacteria</taxon>
        <taxon>Pseudomonadati</taxon>
        <taxon>Pseudomonadota</taxon>
        <taxon>Gammaproteobacteria</taxon>
        <taxon>Pseudomonadales</taxon>
        <taxon>Pseudomonadaceae</taxon>
        <taxon>Pseudomonas</taxon>
    </lineage>
</organism>